<evidence type="ECO:0000313" key="3">
    <source>
        <dbReference type="Proteomes" id="UP000232638"/>
    </source>
</evidence>
<sequence>MTIDATLDVASQEGQYIAVVPTGAGRTACRSSAVRPQRMRGRRRQPTRENDDKESFIMPRKPRKDSQIVLHYLEDATVVGGPVRPPLRAGPGR</sequence>
<organism evidence="2 3">
    <name type="scientific">Candidatus Thiodictyon syntrophicum</name>
    <dbReference type="NCBI Taxonomy" id="1166950"/>
    <lineage>
        <taxon>Bacteria</taxon>
        <taxon>Pseudomonadati</taxon>
        <taxon>Pseudomonadota</taxon>
        <taxon>Gammaproteobacteria</taxon>
        <taxon>Chromatiales</taxon>
        <taxon>Chromatiaceae</taxon>
        <taxon>Thiodictyon</taxon>
    </lineage>
</organism>
<protein>
    <submittedName>
        <fullName evidence="2">Uncharacterized protein</fullName>
    </submittedName>
</protein>
<name>A0A2K8UAA8_9GAMM</name>
<proteinExistence type="predicted"/>
<dbReference type="Proteomes" id="UP000232638">
    <property type="component" value="Chromosome"/>
</dbReference>
<keyword evidence="3" id="KW-1185">Reference proteome</keyword>
<feature type="compositionally biased region" description="Basic and acidic residues" evidence="1">
    <location>
        <begin position="46"/>
        <end position="55"/>
    </location>
</feature>
<dbReference type="AlphaFoldDB" id="A0A2K8UAA8"/>
<evidence type="ECO:0000256" key="1">
    <source>
        <dbReference type="SAM" id="MobiDB-lite"/>
    </source>
</evidence>
<accession>A0A2K8UAA8</accession>
<dbReference type="KEGG" id="tsy:THSYN_17255"/>
<feature type="region of interest" description="Disordered" evidence="1">
    <location>
        <begin position="28"/>
        <end position="64"/>
    </location>
</feature>
<reference evidence="2 3" key="1">
    <citation type="submission" date="2017-03" db="EMBL/GenBank/DDBJ databases">
        <title>Complete genome sequence of Candidatus 'Thiodictyon syntrophicum' sp. nov. strain Cad16T, a photolithoautotroph purple sulfur bacterium isolated from an alpine meromictic lake.</title>
        <authorList>
            <person name="Luedin S.M."/>
            <person name="Pothier J.F."/>
            <person name="Danza F."/>
            <person name="Storelli N."/>
            <person name="Wittwer M."/>
            <person name="Tonolla M."/>
        </authorList>
    </citation>
    <scope>NUCLEOTIDE SEQUENCE [LARGE SCALE GENOMIC DNA]</scope>
    <source>
        <strain evidence="2 3">Cad16T</strain>
    </source>
</reference>
<gene>
    <name evidence="2" type="ORF">THSYN_17255</name>
</gene>
<evidence type="ECO:0000313" key="2">
    <source>
        <dbReference type="EMBL" id="AUB82518.1"/>
    </source>
</evidence>
<dbReference type="EMBL" id="CP020370">
    <property type="protein sequence ID" value="AUB82518.1"/>
    <property type="molecule type" value="Genomic_DNA"/>
</dbReference>